<feature type="region of interest" description="Disordered" evidence="6">
    <location>
        <begin position="400"/>
        <end position="425"/>
    </location>
</feature>
<dbReference type="RefSeq" id="XP_003327991.1">
    <property type="nucleotide sequence ID" value="XM_003327943.2"/>
</dbReference>
<reference key="1">
    <citation type="submission" date="2007-01" db="EMBL/GenBank/DDBJ databases">
        <title>The Genome Sequence of Puccinia graminis f. sp. tritici Strain CRL 75-36-700-3.</title>
        <authorList>
            <consortium name="The Broad Institute Genome Sequencing Platform"/>
            <person name="Birren B."/>
            <person name="Lander E."/>
            <person name="Galagan J."/>
            <person name="Nusbaum C."/>
            <person name="Devon K."/>
            <person name="Cuomo C."/>
            <person name="Jaffe D."/>
            <person name="Butler J."/>
            <person name="Alvarez P."/>
            <person name="Gnerre S."/>
            <person name="Grabherr M."/>
            <person name="Mauceli E."/>
            <person name="Brockman W."/>
            <person name="Young S."/>
            <person name="LaButti K."/>
            <person name="Sykes S."/>
            <person name="DeCaprio D."/>
            <person name="Crawford M."/>
            <person name="Koehrsen M."/>
            <person name="Engels R."/>
            <person name="Montgomery P."/>
            <person name="Pearson M."/>
            <person name="Howarth C."/>
            <person name="Larson L."/>
            <person name="White J."/>
            <person name="Zeng Q."/>
            <person name="Kodira C."/>
            <person name="Yandava C."/>
            <person name="Alvarado L."/>
            <person name="O'Leary S."/>
            <person name="Szabo L."/>
            <person name="Dean R."/>
            <person name="Schein J."/>
        </authorList>
    </citation>
    <scope>NUCLEOTIDE SEQUENCE</scope>
    <source>
        <strain>CRL 75-36-700-3</strain>
    </source>
</reference>
<feature type="compositionally biased region" description="Low complexity" evidence="6">
    <location>
        <begin position="400"/>
        <end position="411"/>
    </location>
</feature>
<proteinExistence type="predicted"/>
<feature type="region of interest" description="Disordered" evidence="6">
    <location>
        <begin position="1"/>
        <end position="44"/>
    </location>
</feature>
<dbReference type="GO" id="GO:0046983">
    <property type="term" value="F:protein dimerization activity"/>
    <property type="evidence" value="ECO:0007669"/>
    <property type="project" value="InterPro"/>
</dbReference>
<dbReference type="GO" id="GO:0000978">
    <property type="term" value="F:RNA polymerase II cis-regulatory region sequence-specific DNA binding"/>
    <property type="evidence" value="ECO:0000318"/>
    <property type="project" value="GO_Central"/>
</dbReference>
<evidence type="ECO:0000313" key="7">
    <source>
        <dbReference type="EMBL" id="EFP83572.1"/>
    </source>
</evidence>
<dbReference type="OrthoDB" id="2504073at2759"/>
<dbReference type="PANTHER" id="PTHR15741:SF27">
    <property type="entry name" value="TRANSCRIPTION FACTOR AP-4"/>
    <property type="match status" value="1"/>
</dbReference>
<accession>E3KGZ7</accession>
<organism evidence="7 8">
    <name type="scientific">Puccinia graminis f. sp. tritici (strain CRL 75-36-700-3 / race SCCL)</name>
    <name type="common">Black stem rust fungus</name>
    <dbReference type="NCBI Taxonomy" id="418459"/>
    <lineage>
        <taxon>Eukaryota</taxon>
        <taxon>Fungi</taxon>
        <taxon>Dikarya</taxon>
        <taxon>Basidiomycota</taxon>
        <taxon>Pucciniomycotina</taxon>
        <taxon>Pucciniomycetes</taxon>
        <taxon>Pucciniales</taxon>
        <taxon>Pucciniaceae</taxon>
        <taxon>Puccinia</taxon>
    </lineage>
</organism>
<dbReference type="HOGENOM" id="CLU_645799_0_0_1"/>
<evidence type="ECO:0000256" key="1">
    <source>
        <dbReference type="ARBA" id="ARBA00004123"/>
    </source>
</evidence>
<dbReference type="GeneID" id="10532261"/>
<feature type="region of interest" description="Disordered" evidence="6">
    <location>
        <begin position="184"/>
        <end position="246"/>
    </location>
</feature>
<protein>
    <submittedName>
        <fullName evidence="7">Uncharacterized protein</fullName>
    </submittedName>
</protein>
<evidence type="ECO:0000256" key="3">
    <source>
        <dbReference type="ARBA" id="ARBA00023125"/>
    </source>
</evidence>
<feature type="region of interest" description="Disordered" evidence="6">
    <location>
        <begin position="134"/>
        <end position="153"/>
    </location>
</feature>
<dbReference type="InterPro" id="IPR036638">
    <property type="entry name" value="HLH_DNA-bd_sf"/>
</dbReference>
<dbReference type="Gene3D" id="4.10.280.10">
    <property type="entry name" value="Helix-loop-helix DNA-binding domain"/>
    <property type="match status" value="1"/>
</dbReference>
<dbReference type="Proteomes" id="UP000008783">
    <property type="component" value="Unassembled WGS sequence"/>
</dbReference>
<dbReference type="SUPFAM" id="SSF47459">
    <property type="entry name" value="HLH, helix-loop-helix DNA-binding domain"/>
    <property type="match status" value="1"/>
</dbReference>
<dbReference type="GO" id="GO:0005634">
    <property type="term" value="C:nucleus"/>
    <property type="evidence" value="ECO:0007669"/>
    <property type="project" value="UniProtKB-SubCell"/>
</dbReference>
<evidence type="ECO:0000313" key="8">
    <source>
        <dbReference type="Proteomes" id="UP000008783"/>
    </source>
</evidence>
<dbReference type="AlphaFoldDB" id="E3KGZ7"/>
<keyword evidence="4" id="KW-0804">Transcription</keyword>
<keyword evidence="8" id="KW-1185">Reference proteome</keyword>
<feature type="compositionally biased region" description="Basic and acidic residues" evidence="6">
    <location>
        <begin position="205"/>
        <end position="221"/>
    </location>
</feature>
<dbReference type="GO" id="GO:0006357">
    <property type="term" value="P:regulation of transcription by RNA polymerase II"/>
    <property type="evidence" value="ECO:0000318"/>
    <property type="project" value="GO_Central"/>
</dbReference>
<reference evidence="8" key="2">
    <citation type="journal article" date="2011" name="Proc. Natl. Acad. Sci. U.S.A.">
        <title>Obligate biotrophy features unraveled by the genomic analysis of rust fungi.</title>
        <authorList>
            <person name="Duplessis S."/>
            <person name="Cuomo C.A."/>
            <person name="Lin Y.-C."/>
            <person name="Aerts A."/>
            <person name="Tisserant E."/>
            <person name="Veneault-Fourrey C."/>
            <person name="Joly D.L."/>
            <person name="Hacquard S."/>
            <person name="Amselem J."/>
            <person name="Cantarel B.L."/>
            <person name="Chiu R."/>
            <person name="Coutinho P.M."/>
            <person name="Feau N."/>
            <person name="Field M."/>
            <person name="Frey P."/>
            <person name="Gelhaye E."/>
            <person name="Goldberg J."/>
            <person name="Grabherr M.G."/>
            <person name="Kodira C.D."/>
            <person name="Kohler A."/>
            <person name="Kuees U."/>
            <person name="Lindquist E.A."/>
            <person name="Lucas S.M."/>
            <person name="Mago R."/>
            <person name="Mauceli E."/>
            <person name="Morin E."/>
            <person name="Murat C."/>
            <person name="Pangilinan J.L."/>
            <person name="Park R."/>
            <person name="Pearson M."/>
            <person name="Quesneville H."/>
            <person name="Rouhier N."/>
            <person name="Sakthikumar S."/>
            <person name="Salamov A.A."/>
            <person name="Schmutz J."/>
            <person name="Selles B."/>
            <person name="Shapiro H."/>
            <person name="Tanguay P."/>
            <person name="Tuskan G.A."/>
            <person name="Henrissat B."/>
            <person name="Van de Peer Y."/>
            <person name="Rouze P."/>
            <person name="Ellis J.G."/>
            <person name="Dodds P.N."/>
            <person name="Schein J.E."/>
            <person name="Zhong S."/>
            <person name="Hamelin R.C."/>
            <person name="Grigoriev I.V."/>
            <person name="Szabo L.J."/>
            <person name="Martin F."/>
        </authorList>
    </citation>
    <scope>NUCLEOTIDE SEQUENCE [LARGE SCALE GENOMIC DNA]</scope>
    <source>
        <strain evidence="8">CRL 75-36-700-3 / race SCCL</strain>
    </source>
</reference>
<gene>
    <name evidence="7" type="ORF">PGTG_09285</name>
</gene>
<keyword evidence="5" id="KW-0539">Nucleus</keyword>
<name>E3KGZ7_PUCGT</name>
<feature type="compositionally biased region" description="Polar residues" evidence="6">
    <location>
        <begin position="74"/>
        <end position="111"/>
    </location>
</feature>
<feature type="region of interest" description="Disordered" evidence="6">
    <location>
        <begin position="74"/>
        <end position="123"/>
    </location>
</feature>
<dbReference type="InterPro" id="IPR052207">
    <property type="entry name" value="Max-like/E-box_TFs"/>
</dbReference>
<dbReference type="PANTHER" id="PTHR15741">
    <property type="entry name" value="BASIC HELIX-LOOP-HELIX ZIP TRANSCRIPTION FACTOR"/>
    <property type="match status" value="1"/>
</dbReference>
<comment type="subcellular location">
    <subcellularLocation>
        <location evidence="1">Nucleus</location>
    </subcellularLocation>
</comment>
<dbReference type="GO" id="GO:0000981">
    <property type="term" value="F:DNA-binding transcription factor activity, RNA polymerase II-specific"/>
    <property type="evidence" value="ECO:0000318"/>
    <property type="project" value="GO_Central"/>
</dbReference>
<sequence>MNFNSLNHHQQQQQQQQTNNWIHQARHRHHHSLDSTTTTTTTTTHQHLINLQPNQLTPTSPTNHINKFTKRSLSLSATQSASNKLSPPSPTNTHHQSITIQPTNLYTQHTQKTSKPKSKPSLVSAIPAAILKKDKPGLLSQEQKRANHIASEQKRRAAIRQGYSRLCLIVPALRAPIGAGGMAGTSTFGETGEGQGSHEQSVVSRRSEEDSPAEDDPHPAEDSSNSGTFKRKRNSKPLEVSRSGARSEAVVLAKTVEYLRELELERRQFLEKLKRLKSIARAQGIPLMDNRLKKNQADHSTATEEEKENRYQGEEKLEDPELPIWECKWTGNIHEIDRQYNAQFSPINDQQQPPPLNLGLIIEPNCNLASAASPSIPFDLHSFHHHQLPSQLPQQNLNLNHQHQQQQQQDPLHFDHLNPNQLIES</sequence>
<keyword evidence="2" id="KW-0805">Transcription regulation</keyword>
<dbReference type="KEGG" id="pgr:PGTG_09285"/>
<dbReference type="OMA" id="PPQNDYL"/>
<evidence type="ECO:0000256" key="4">
    <source>
        <dbReference type="ARBA" id="ARBA00023163"/>
    </source>
</evidence>
<dbReference type="STRING" id="418459.E3KGZ7"/>
<evidence type="ECO:0000256" key="5">
    <source>
        <dbReference type="ARBA" id="ARBA00023242"/>
    </source>
</evidence>
<feature type="region of interest" description="Disordered" evidence="6">
    <location>
        <begin position="293"/>
        <end position="316"/>
    </location>
</feature>
<keyword evidence="3" id="KW-0238">DNA-binding</keyword>
<evidence type="ECO:0000256" key="2">
    <source>
        <dbReference type="ARBA" id="ARBA00023015"/>
    </source>
</evidence>
<dbReference type="InParanoid" id="E3KGZ7"/>
<dbReference type="VEuPathDB" id="FungiDB:PGTG_09285"/>
<dbReference type="EMBL" id="DS178287">
    <property type="protein sequence ID" value="EFP83572.1"/>
    <property type="molecule type" value="Genomic_DNA"/>
</dbReference>
<evidence type="ECO:0000256" key="6">
    <source>
        <dbReference type="SAM" id="MobiDB-lite"/>
    </source>
</evidence>
<feature type="compositionally biased region" description="Basic and acidic residues" evidence="6">
    <location>
        <begin position="293"/>
        <end position="315"/>
    </location>
</feature>